<dbReference type="GO" id="GO:0006283">
    <property type="term" value="P:transcription-coupled nucleotide-excision repair"/>
    <property type="evidence" value="ECO:0007669"/>
    <property type="project" value="TreeGrafter"/>
</dbReference>
<gene>
    <name evidence="13" type="ORF">BgAZ_204820</name>
</gene>
<dbReference type="InterPro" id="IPR038718">
    <property type="entry name" value="SNF2-like_sf"/>
</dbReference>
<dbReference type="SUPFAM" id="SSF52540">
    <property type="entry name" value="P-loop containing nucleoside triphosphate hydrolases"/>
    <property type="match status" value="2"/>
</dbReference>
<evidence type="ECO:0000256" key="3">
    <source>
        <dbReference type="ARBA" id="ARBA00022741"/>
    </source>
</evidence>
<dbReference type="InterPro" id="IPR050496">
    <property type="entry name" value="SNF2_RAD54_helicase_repair"/>
</dbReference>
<dbReference type="SMART" id="SM00487">
    <property type="entry name" value="DEXDc"/>
    <property type="match status" value="1"/>
</dbReference>
<comment type="caution">
    <text evidence="13">The sequence shown here is derived from an EMBL/GenBank/DDBJ whole genome shotgun (WGS) entry which is preliminary data.</text>
</comment>
<dbReference type="Pfam" id="PF00176">
    <property type="entry name" value="SNF2-rel_dom"/>
    <property type="match status" value="1"/>
</dbReference>
<dbReference type="Pfam" id="PF25875">
    <property type="entry name" value="WHD_Rad26_CSB"/>
    <property type="match status" value="1"/>
</dbReference>
<dbReference type="EMBL" id="JAVEPI010000002">
    <property type="protein sequence ID" value="KAK1443606.1"/>
    <property type="molecule type" value="Genomic_DNA"/>
</dbReference>
<sequence>MSFNCQGVKEISADIFEQAVATDVEEVFRFEVVLKRLNQRLNNLEVSDEERDKLNRFVKQIKCITNRIIAKGLGEDDDLSEEEAELNYEFIGDSKVRIGSEILVIPEDENADPPSKNVEEGFAKLQLNGQAVYQISDGIYLPCLIFDELYMHQKRGVKWLAGLHLKKSGGILADEMGLGKTITVLAFFRALMFSIEVDGFERGERLEVLIVCPTTLINQWKNEMEKWTPSFNPIIFHGALGSFNKRKSIWGSKRGKHRVLITSYETLRVHIDSIKLQPWAYVVLDEGQKIRNPDAAVTLAVKTLGTPHRLILSGSPIQNSLVEFWSLMDFVAPGRLGTLPLFVEQIAEPISKHGNASNASVAYNCVLRLRDLVGPYIFRNLKSDCAGALRLPKKTEDIILCTLTHAQYHVYVGLIKSMLNMTTVYEENLPVIIKHSRKLIRSRLNSNNMFVLLTMLRKVCNHPDLVLKEKPEDLGCLNRSSKLMVALDIIENWEKGGHKILVFFQTIQMLNILYSNLSEIYGERRIAVLDGDIAVKRRSRILESFEQDSNLFILLLTTRVGGVGLNLTCADRILIFDPDWNPMIDSQARERSYRIGQNREVVIYRLITSNTVEEKIYYRQLYKFYLSERILTDPRVVCLRPLTSSALLTLPPKPSGTNDSIAYCKQVEKQLGYIDIESVMGLNGKGKNVNRRLKNVGKEPATNNPMLQSLFSNHGIEGFINHNDMEKLSYENIANHPSSTVDKSFELLKRSRMEREAYDISVPTWTGENGLAAAPIKHIRRQNSVESRGASKPALRYIGGKALGYNAGTDMKNNASDIANIILEYFRMMPNFNAPTGEVIQHFGPLIPDDRVHSFKEMLNKLCTLKKSSEGPNYWTLKSEFTNTRLNLK</sequence>
<dbReference type="GO" id="GO:0005634">
    <property type="term" value="C:nucleus"/>
    <property type="evidence" value="ECO:0007669"/>
    <property type="project" value="TreeGrafter"/>
</dbReference>
<keyword evidence="5" id="KW-0378">Hydrolase</keyword>
<dbReference type="AlphaFoldDB" id="A0AAD8LRE7"/>
<evidence type="ECO:0000256" key="7">
    <source>
        <dbReference type="ARBA" id="ARBA00022840"/>
    </source>
</evidence>
<dbReference type="PANTHER" id="PTHR45629">
    <property type="entry name" value="SNF2/RAD54 FAMILY MEMBER"/>
    <property type="match status" value="1"/>
</dbReference>
<evidence type="ECO:0000256" key="4">
    <source>
        <dbReference type="ARBA" id="ARBA00022763"/>
    </source>
</evidence>
<dbReference type="PROSITE" id="PS51192">
    <property type="entry name" value="HELICASE_ATP_BIND_1"/>
    <property type="match status" value="1"/>
</dbReference>
<proteinExistence type="inferred from homology"/>
<comment type="similarity">
    <text evidence="2">Belongs to the SNF2/RAD54 helicase family.</text>
</comment>
<organism evidence="13 14">
    <name type="scientific">Babesia gibsoni</name>
    <dbReference type="NCBI Taxonomy" id="33632"/>
    <lineage>
        <taxon>Eukaryota</taxon>
        <taxon>Sar</taxon>
        <taxon>Alveolata</taxon>
        <taxon>Apicomplexa</taxon>
        <taxon>Aconoidasida</taxon>
        <taxon>Piroplasmida</taxon>
        <taxon>Babesiidae</taxon>
        <taxon>Babesia</taxon>
    </lineage>
</organism>
<comment type="subcellular location">
    <subcellularLocation>
        <location evidence="1">Nucleus</location>
    </subcellularLocation>
</comment>
<evidence type="ECO:0000256" key="2">
    <source>
        <dbReference type="ARBA" id="ARBA00007025"/>
    </source>
</evidence>
<dbReference type="PROSITE" id="PS51194">
    <property type="entry name" value="HELICASE_CTER"/>
    <property type="match status" value="1"/>
</dbReference>
<feature type="domain" description="Helicase C-terminal" evidence="12">
    <location>
        <begin position="485"/>
        <end position="643"/>
    </location>
</feature>
<dbReference type="SMART" id="SM00490">
    <property type="entry name" value="HELICc"/>
    <property type="match status" value="1"/>
</dbReference>
<evidence type="ECO:0000256" key="6">
    <source>
        <dbReference type="ARBA" id="ARBA00022806"/>
    </source>
</evidence>
<dbReference type="GO" id="GO:0005524">
    <property type="term" value="F:ATP binding"/>
    <property type="evidence" value="ECO:0007669"/>
    <property type="project" value="InterPro"/>
</dbReference>
<evidence type="ECO:0000313" key="14">
    <source>
        <dbReference type="Proteomes" id="UP001230268"/>
    </source>
</evidence>
<evidence type="ECO:0000256" key="5">
    <source>
        <dbReference type="ARBA" id="ARBA00022801"/>
    </source>
</evidence>
<dbReference type="InterPro" id="IPR001650">
    <property type="entry name" value="Helicase_C-like"/>
</dbReference>
<keyword evidence="3" id="KW-0547">Nucleotide-binding</keyword>
<dbReference type="Pfam" id="PF00271">
    <property type="entry name" value="Helicase_C"/>
    <property type="match status" value="1"/>
</dbReference>
<protein>
    <submittedName>
        <fullName evidence="13">SNF2/RAD54 family protein</fullName>
    </submittedName>
</protein>
<keyword evidence="6" id="KW-0347">Helicase</keyword>
<keyword evidence="9" id="KW-0234">DNA repair</keyword>
<dbReference type="CDD" id="cd18793">
    <property type="entry name" value="SF2_C_SNF"/>
    <property type="match status" value="1"/>
</dbReference>
<keyword evidence="4" id="KW-0227">DNA damage</keyword>
<dbReference type="GO" id="GO:0016787">
    <property type="term" value="F:hydrolase activity"/>
    <property type="evidence" value="ECO:0007669"/>
    <property type="project" value="UniProtKB-KW"/>
</dbReference>
<dbReference type="InterPro" id="IPR049730">
    <property type="entry name" value="SNF2/RAD54-like_C"/>
</dbReference>
<keyword evidence="14" id="KW-1185">Reference proteome</keyword>
<evidence type="ECO:0000256" key="9">
    <source>
        <dbReference type="ARBA" id="ARBA00023204"/>
    </source>
</evidence>
<evidence type="ECO:0000259" key="12">
    <source>
        <dbReference type="PROSITE" id="PS51194"/>
    </source>
</evidence>
<dbReference type="GO" id="GO:0008094">
    <property type="term" value="F:ATP-dependent activity, acting on DNA"/>
    <property type="evidence" value="ECO:0007669"/>
    <property type="project" value="TreeGrafter"/>
</dbReference>
<dbReference type="Gene3D" id="3.40.50.10810">
    <property type="entry name" value="Tandem AAA-ATPase domain"/>
    <property type="match status" value="1"/>
</dbReference>
<keyword evidence="7" id="KW-0067">ATP-binding</keyword>
<evidence type="ECO:0000256" key="10">
    <source>
        <dbReference type="ARBA" id="ARBA00023242"/>
    </source>
</evidence>
<dbReference type="InterPro" id="IPR027417">
    <property type="entry name" value="P-loop_NTPase"/>
</dbReference>
<evidence type="ECO:0000313" key="13">
    <source>
        <dbReference type="EMBL" id="KAK1443606.1"/>
    </source>
</evidence>
<keyword evidence="8" id="KW-0238">DNA-binding</keyword>
<dbReference type="PANTHER" id="PTHR45629:SF7">
    <property type="entry name" value="DNA EXCISION REPAIR PROTEIN ERCC-6-RELATED"/>
    <property type="match status" value="1"/>
</dbReference>
<evidence type="ECO:0000256" key="1">
    <source>
        <dbReference type="ARBA" id="ARBA00004123"/>
    </source>
</evidence>
<name>A0AAD8LRE7_BABGI</name>
<dbReference type="Gene3D" id="3.40.50.300">
    <property type="entry name" value="P-loop containing nucleotide triphosphate hydrolases"/>
    <property type="match status" value="1"/>
</dbReference>
<dbReference type="Proteomes" id="UP001230268">
    <property type="component" value="Unassembled WGS sequence"/>
</dbReference>
<accession>A0AAD8LRE7</accession>
<dbReference type="InterPro" id="IPR058951">
    <property type="entry name" value="WHD_Rad26_CSB-like"/>
</dbReference>
<dbReference type="CDD" id="cd22254">
    <property type="entry name" value="CSB_WHD"/>
    <property type="match status" value="1"/>
</dbReference>
<evidence type="ECO:0000256" key="8">
    <source>
        <dbReference type="ARBA" id="ARBA00023125"/>
    </source>
</evidence>
<dbReference type="InterPro" id="IPR000330">
    <property type="entry name" value="SNF2_N"/>
</dbReference>
<keyword evidence="10" id="KW-0539">Nucleus</keyword>
<evidence type="ECO:0000259" key="11">
    <source>
        <dbReference type="PROSITE" id="PS51192"/>
    </source>
</evidence>
<feature type="domain" description="Helicase ATP-binding" evidence="11">
    <location>
        <begin position="161"/>
        <end position="334"/>
    </location>
</feature>
<reference evidence="13" key="1">
    <citation type="submission" date="2023-08" db="EMBL/GenBank/DDBJ databases">
        <title>Draft sequence of the Babesia gibsoni genome.</title>
        <authorList>
            <person name="Yamagishi J.Y."/>
            <person name="Xuan X.X."/>
        </authorList>
    </citation>
    <scope>NUCLEOTIDE SEQUENCE</scope>
    <source>
        <strain evidence="13">Azabu</strain>
    </source>
</reference>
<dbReference type="InterPro" id="IPR014001">
    <property type="entry name" value="Helicase_ATP-bd"/>
</dbReference>